<evidence type="ECO:0000313" key="3">
    <source>
        <dbReference type="WBParaSite" id="SBAD_0000014701-mRNA-1"/>
    </source>
</evidence>
<dbReference type="AlphaFoldDB" id="A0A183I942"/>
<proteinExistence type="predicted"/>
<dbReference type="Proteomes" id="UP000270296">
    <property type="component" value="Unassembled WGS sequence"/>
</dbReference>
<accession>A0A183I942</accession>
<protein>
    <submittedName>
        <fullName evidence="3">Gag-pol polyprotein</fullName>
    </submittedName>
</protein>
<evidence type="ECO:0000313" key="2">
    <source>
        <dbReference type="Proteomes" id="UP000270296"/>
    </source>
</evidence>
<sequence length="128" mass="14621">MKVAFDEEVSPEKVHTFQQSLDKLRWLENIMDIFTLSTNTALCATTDKLVRQPKHMTIGGVAKQKFYKTAHKAGLLRLKEKEENSSGNTDVMKSRSLSRPAFRPSLLDGEIDHVSPVRKFILFSRLLM</sequence>
<keyword evidence="2" id="KW-1185">Reference proteome</keyword>
<evidence type="ECO:0000313" key="1">
    <source>
        <dbReference type="EMBL" id="VDO79994.1"/>
    </source>
</evidence>
<gene>
    <name evidence="1" type="ORF">SBAD_LOCUS136</name>
</gene>
<name>A0A183I942_9BILA</name>
<reference evidence="3" key="1">
    <citation type="submission" date="2016-06" db="UniProtKB">
        <authorList>
            <consortium name="WormBaseParasite"/>
        </authorList>
    </citation>
    <scope>IDENTIFICATION</scope>
</reference>
<reference evidence="1 2" key="2">
    <citation type="submission" date="2018-11" db="EMBL/GenBank/DDBJ databases">
        <authorList>
            <consortium name="Pathogen Informatics"/>
        </authorList>
    </citation>
    <scope>NUCLEOTIDE SEQUENCE [LARGE SCALE GENOMIC DNA]</scope>
</reference>
<dbReference type="EMBL" id="UZAM01000218">
    <property type="protein sequence ID" value="VDO79994.1"/>
    <property type="molecule type" value="Genomic_DNA"/>
</dbReference>
<dbReference type="WBParaSite" id="SBAD_0000014701-mRNA-1">
    <property type="protein sequence ID" value="SBAD_0000014701-mRNA-1"/>
    <property type="gene ID" value="SBAD_0000014701"/>
</dbReference>
<organism evidence="3">
    <name type="scientific">Soboliphyme baturini</name>
    <dbReference type="NCBI Taxonomy" id="241478"/>
    <lineage>
        <taxon>Eukaryota</taxon>
        <taxon>Metazoa</taxon>
        <taxon>Ecdysozoa</taxon>
        <taxon>Nematoda</taxon>
        <taxon>Enoplea</taxon>
        <taxon>Dorylaimia</taxon>
        <taxon>Dioctophymatida</taxon>
        <taxon>Dioctophymatoidea</taxon>
        <taxon>Soboliphymatidae</taxon>
        <taxon>Soboliphyme</taxon>
    </lineage>
</organism>